<reference evidence="2 3" key="1">
    <citation type="submission" date="2019-03" db="EMBL/GenBank/DDBJ databases">
        <title>Metabolic reconstructions from genomes of highly enriched 'Candidatus Accumulibacter' and 'Candidatus Competibacter' bioreactor populations.</title>
        <authorList>
            <person name="Annavajhala M.K."/>
            <person name="Welles L."/>
            <person name="Abbas B."/>
            <person name="Sorokin D."/>
            <person name="Park H."/>
            <person name="Van Loosdrecht M."/>
            <person name="Chandran K."/>
        </authorList>
    </citation>
    <scope>NUCLEOTIDE SEQUENCE [LARGE SCALE GENOMIC DNA]</scope>
    <source>
        <strain evidence="2 3">SBR_S</strain>
    </source>
</reference>
<name>A0ABX1TXR6_9PROT</name>
<protein>
    <submittedName>
        <fullName evidence="2">Uncharacterized protein</fullName>
    </submittedName>
</protein>
<comment type="caution">
    <text evidence="2">The sequence shown here is derived from an EMBL/GenBank/DDBJ whole genome shotgun (WGS) entry which is preliminary data.</text>
</comment>
<evidence type="ECO:0000313" key="3">
    <source>
        <dbReference type="Proteomes" id="UP000749010"/>
    </source>
</evidence>
<dbReference type="RefSeq" id="WP_169067527.1">
    <property type="nucleotide sequence ID" value="NZ_SPMY01000045.1"/>
</dbReference>
<evidence type="ECO:0000256" key="1">
    <source>
        <dbReference type="SAM" id="MobiDB-lite"/>
    </source>
</evidence>
<evidence type="ECO:0000313" key="2">
    <source>
        <dbReference type="EMBL" id="NMQ29072.1"/>
    </source>
</evidence>
<sequence length="168" mass="17911">MTIPGSEETPLPVVACSAAGVPGEFVRHWATERAACCRCTTRPFAVPQRSRVAGADDTEIALGSDILTAALEGYALAKVFGKGAGVDALKEAMAARYSRKRQPSPVATACAPRQAARSARKARSFRRKAPSCDGEPPMRRRKCYVRRSPVTDDVAYPMNGESEGRGAA</sequence>
<proteinExistence type="predicted"/>
<dbReference type="EMBL" id="SPMY01000045">
    <property type="protein sequence ID" value="NMQ29072.1"/>
    <property type="molecule type" value="Genomic_DNA"/>
</dbReference>
<dbReference type="Proteomes" id="UP000749010">
    <property type="component" value="Unassembled WGS sequence"/>
</dbReference>
<feature type="region of interest" description="Disordered" evidence="1">
    <location>
        <begin position="119"/>
        <end position="140"/>
    </location>
</feature>
<feature type="compositionally biased region" description="Basic residues" evidence="1">
    <location>
        <begin position="119"/>
        <end position="129"/>
    </location>
</feature>
<keyword evidence="3" id="KW-1185">Reference proteome</keyword>
<accession>A0ABX1TXR6</accession>
<organism evidence="2 3">
    <name type="scientific">Candidatus Accumulibacter phosphatis</name>
    <dbReference type="NCBI Taxonomy" id="327160"/>
    <lineage>
        <taxon>Bacteria</taxon>
        <taxon>Pseudomonadati</taxon>
        <taxon>Pseudomonadota</taxon>
        <taxon>Betaproteobacteria</taxon>
        <taxon>Candidatus Accumulibacter</taxon>
    </lineage>
</organism>
<gene>
    <name evidence="2" type="ORF">E4Q23_15675</name>
</gene>